<evidence type="ECO:0000313" key="1">
    <source>
        <dbReference type="EMBL" id="SBR55716.1"/>
    </source>
</evidence>
<feature type="non-terminal residue" evidence="1">
    <location>
        <position position="1"/>
    </location>
</feature>
<name>A0A1A8MGM4_9TELE</name>
<reference evidence="1" key="2">
    <citation type="submission" date="2016-06" db="EMBL/GenBank/DDBJ databases">
        <title>The genome of a short-lived fish provides insights into sex chromosome evolution and the genetic control of aging.</title>
        <authorList>
            <person name="Reichwald K."/>
            <person name="Felder M."/>
            <person name="Petzold A."/>
            <person name="Koch P."/>
            <person name="Groth M."/>
            <person name="Platzer M."/>
        </authorList>
    </citation>
    <scope>NUCLEOTIDE SEQUENCE</scope>
    <source>
        <tissue evidence="1">Brain</tissue>
    </source>
</reference>
<sequence length="124" mass="13318">LDLIQNVGEKGDSEMLYRRRNVCGGVTATESKTQVQLDADRVRVRTAAQAVTEGLLLCTPSHVRYHEHAAGSAGQNHAAGGLFCLNIIGLSAKTKLDFTFGCKQIETTVTVSDTTTKGQIKGNR</sequence>
<accession>A0A1A8MGM4</accession>
<gene>
    <name evidence="1" type="primary">OLA.27582</name>
</gene>
<organism evidence="1">
    <name type="scientific">Nothobranchius pienaari</name>
    <dbReference type="NCBI Taxonomy" id="704102"/>
    <lineage>
        <taxon>Eukaryota</taxon>
        <taxon>Metazoa</taxon>
        <taxon>Chordata</taxon>
        <taxon>Craniata</taxon>
        <taxon>Vertebrata</taxon>
        <taxon>Euteleostomi</taxon>
        <taxon>Actinopterygii</taxon>
        <taxon>Neopterygii</taxon>
        <taxon>Teleostei</taxon>
        <taxon>Neoteleostei</taxon>
        <taxon>Acanthomorphata</taxon>
        <taxon>Ovalentaria</taxon>
        <taxon>Atherinomorphae</taxon>
        <taxon>Cyprinodontiformes</taxon>
        <taxon>Nothobranchiidae</taxon>
        <taxon>Nothobranchius</taxon>
    </lineage>
</organism>
<dbReference type="AlphaFoldDB" id="A0A1A8MGM4"/>
<protein>
    <submittedName>
        <fullName evidence="1">Uncharacterized protein</fullName>
    </submittedName>
</protein>
<reference evidence="1" key="1">
    <citation type="submission" date="2016-05" db="EMBL/GenBank/DDBJ databases">
        <authorList>
            <person name="Lavstsen T."/>
            <person name="Jespersen J.S."/>
        </authorList>
    </citation>
    <scope>NUCLEOTIDE SEQUENCE</scope>
    <source>
        <tissue evidence="1">Brain</tissue>
    </source>
</reference>
<proteinExistence type="predicted"/>
<dbReference type="EMBL" id="HAEF01014557">
    <property type="protein sequence ID" value="SBR55716.1"/>
    <property type="molecule type" value="Transcribed_RNA"/>
</dbReference>